<sequence length="213" mass="24366">MSSNHLLLHTGMDAVGEEVNINELRDIDCEEDNNNSEEEFEANYEVADEKDDGDPVGNSAVQNEAHAIHMGLDAVGKKVNVDEFENIDWKEDNNNRYSRKEHEYNKNYQRLKERGSIVVNRYDKRNEMFEICEIGEFVLIGDLSIWTRYEGAKVIANSTLRHMTKGRPKSTRYLNETDSRDMLGPRQCTICGWEEHSRSRCLQCAGLSSAGGQ</sequence>
<evidence type="ECO:0000313" key="1">
    <source>
        <dbReference type="EMBL" id="RYR48645.1"/>
    </source>
</evidence>
<dbReference type="AlphaFoldDB" id="A0A445CCH4"/>
<proteinExistence type="predicted"/>
<comment type="caution">
    <text evidence="1">The sequence shown here is derived from an EMBL/GenBank/DDBJ whole genome shotgun (WGS) entry which is preliminary data.</text>
</comment>
<gene>
    <name evidence="1" type="ORF">Ahy_A07g034698</name>
</gene>
<reference evidence="1 2" key="1">
    <citation type="submission" date="2019-01" db="EMBL/GenBank/DDBJ databases">
        <title>Sequencing of cultivated peanut Arachis hypogaea provides insights into genome evolution and oil improvement.</title>
        <authorList>
            <person name="Chen X."/>
        </authorList>
    </citation>
    <scope>NUCLEOTIDE SEQUENCE [LARGE SCALE GENOMIC DNA]</scope>
    <source>
        <strain evidence="2">cv. Fuhuasheng</strain>
        <tissue evidence="1">Leaves</tissue>
    </source>
</reference>
<keyword evidence="2" id="KW-1185">Reference proteome</keyword>
<dbReference type="Proteomes" id="UP000289738">
    <property type="component" value="Chromosome A07"/>
</dbReference>
<evidence type="ECO:0000313" key="2">
    <source>
        <dbReference type="Proteomes" id="UP000289738"/>
    </source>
</evidence>
<organism evidence="1 2">
    <name type="scientific">Arachis hypogaea</name>
    <name type="common">Peanut</name>
    <dbReference type="NCBI Taxonomy" id="3818"/>
    <lineage>
        <taxon>Eukaryota</taxon>
        <taxon>Viridiplantae</taxon>
        <taxon>Streptophyta</taxon>
        <taxon>Embryophyta</taxon>
        <taxon>Tracheophyta</taxon>
        <taxon>Spermatophyta</taxon>
        <taxon>Magnoliopsida</taxon>
        <taxon>eudicotyledons</taxon>
        <taxon>Gunneridae</taxon>
        <taxon>Pentapetalae</taxon>
        <taxon>rosids</taxon>
        <taxon>fabids</taxon>
        <taxon>Fabales</taxon>
        <taxon>Fabaceae</taxon>
        <taxon>Papilionoideae</taxon>
        <taxon>50 kb inversion clade</taxon>
        <taxon>dalbergioids sensu lato</taxon>
        <taxon>Dalbergieae</taxon>
        <taxon>Pterocarpus clade</taxon>
        <taxon>Arachis</taxon>
    </lineage>
</organism>
<accession>A0A445CCH4</accession>
<dbReference type="EMBL" id="SDMP01000007">
    <property type="protein sequence ID" value="RYR48645.1"/>
    <property type="molecule type" value="Genomic_DNA"/>
</dbReference>
<protein>
    <submittedName>
        <fullName evidence="1">Uncharacterized protein</fullName>
    </submittedName>
</protein>
<name>A0A445CCH4_ARAHY</name>